<keyword evidence="3" id="KW-1185">Reference proteome</keyword>
<name>A0A5B7IWB8_PORTR</name>
<sequence length="69" mass="7497">MSGPPAAAAELSCRFGFSLENPVVMRREGPHHALPGWVTQGQHTQGSSSTAWRGVAKHNGTRREPVEFE</sequence>
<feature type="region of interest" description="Disordered" evidence="1">
    <location>
        <begin position="32"/>
        <end position="69"/>
    </location>
</feature>
<evidence type="ECO:0000313" key="2">
    <source>
        <dbReference type="EMBL" id="MPC86489.1"/>
    </source>
</evidence>
<dbReference type="AlphaFoldDB" id="A0A5B7IWB8"/>
<protein>
    <submittedName>
        <fullName evidence="2">Uncharacterized protein</fullName>
    </submittedName>
</protein>
<dbReference type="EMBL" id="VSRR010071644">
    <property type="protein sequence ID" value="MPC86489.1"/>
    <property type="molecule type" value="Genomic_DNA"/>
</dbReference>
<accession>A0A5B7IWB8</accession>
<comment type="caution">
    <text evidence="2">The sequence shown here is derived from an EMBL/GenBank/DDBJ whole genome shotgun (WGS) entry which is preliminary data.</text>
</comment>
<organism evidence="2 3">
    <name type="scientific">Portunus trituberculatus</name>
    <name type="common">Swimming crab</name>
    <name type="synonym">Neptunus trituberculatus</name>
    <dbReference type="NCBI Taxonomy" id="210409"/>
    <lineage>
        <taxon>Eukaryota</taxon>
        <taxon>Metazoa</taxon>
        <taxon>Ecdysozoa</taxon>
        <taxon>Arthropoda</taxon>
        <taxon>Crustacea</taxon>
        <taxon>Multicrustacea</taxon>
        <taxon>Malacostraca</taxon>
        <taxon>Eumalacostraca</taxon>
        <taxon>Eucarida</taxon>
        <taxon>Decapoda</taxon>
        <taxon>Pleocyemata</taxon>
        <taxon>Brachyura</taxon>
        <taxon>Eubrachyura</taxon>
        <taxon>Portunoidea</taxon>
        <taxon>Portunidae</taxon>
        <taxon>Portuninae</taxon>
        <taxon>Portunus</taxon>
    </lineage>
</organism>
<reference evidence="2 3" key="1">
    <citation type="submission" date="2019-05" db="EMBL/GenBank/DDBJ databases">
        <title>Another draft genome of Portunus trituberculatus and its Hox gene families provides insights of decapod evolution.</title>
        <authorList>
            <person name="Jeong J.-H."/>
            <person name="Song I."/>
            <person name="Kim S."/>
            <person name="Choi T."/>
            <person name="Kim D."/>
            <person name="Ryu S."/>
            <person name="Kim W."/>
        </authorList>
    </citation>
    <scope>NUCLEOTIDE SEQUENCE [LARGE SCALE GENOMIC DNA]</scope>
    <source>
        <tissue evidence="2">Muscle</tissue>
    </source>
</reference>
<feature type="compositionally biased region" description="Polar residues" evidence="1">
    <location>
        <begin position="39"/>
        <end position="51"/>
    </location>
</feature>
<proteinExistence type="predicted"/>
<dbReference type="Proteomes" id="UP000324222">
    <property type="component" value="Unassembled WGS sequence"/>
</dbReference>
<evidence type="ECO:0000256" key="1">
    <source>
        <dbReference type="SAM" id="MobiDB-lite"/>
    </source>
</evidence>
<evidence type="ECO:0000313" key="3">
    <source>
        <dbReference type="Proteomes" id="UP000324222"/>
    </source>
</evidence>
<gene>
    <name evidence="2" type="ORF">E2C01_081319</name>
</gene>